<keyword evidence="7 10" id="KW-1133">Transmembrane helix</keyword>
<evidence type="ECO:0000256" key="4">
    <source>
        <dbReference type="ARBA" id="ARBA00022448"/>
    </source>
</evidence>
<evidence type="ECO:0000256" key="8">
    <source>
        <dbReference type="ARBA" id="ARBA00023136"/>
    </source>
</evidence>
<gene>
    <name evidence="11" type="primary">mepA_1</name>
    <name evidence="12" type="ORF">HNP94_001078</name>
    <name evidence="13" type="ORF">HNP96_001044</name>
    <name evidence="11" type="ORF">MMJJ_02430</name>
</gene>
<evidence type="ECO:0000313" key="11">
    <source>
        <dbReference type="EMBL" id="AVB75661.1"/>
    </source>
</evidence>
<evidence type="ECO:0000256" key="5">
    <source>
        <dbReference type="ARBA" id="ARBA00022475"/>
    </source>
</evidence>
<accession>A0A2L1C8G2</accession>
<dbReference type="InterPro" id="IPR002528">
    <property type="entry name" value="MATE_fam"/>
</dbReference>
<sequence>MKQVKKLENEKINNLMIRYVIPSIAGTVIIGIYGIIDGIFIGRTVGAEGLAGVTFSFPVLIAISSIGVMIGAGSSAIISISLGKKDYKKASCILKTALTYIILISLIITCFGYLLIDPVISFMNLSKNLEIYVAGYSKIIILGAIAQIFAISLDPILRNDGFPKKSMIILALMSIFNIILDYILIVIFNFGVIGAAAATVLAQGLGSILYLKHFLSGKSNVKIGKNSPFLEFSTIKRIAKTGFSPFIMELAFGILMIVHNIQFMRYGSPLDVSAYGIVIYITSFLYMVYLGISEGVQPLISYNHGAKKFNRVFEILKKAVFVNAILGICSFLTILKFPNLLIKIFNPHDTNLITTTTIGLEIHNFAILIMGVSMVLMMYFLATEQPKIAGFLSLGRTLIFILPAIILFPIYLGIKGIWWSTVFSEYLSFIITIYFITKEFKKIKYEKLNVKK</sequence>
<evidence type="ECO:0000313" key="12">
    <source>
        <dbReference type="EMBL" id="MBA2864078.1"/>
    </source>
</evidence>
<feature type="transmembrane region" description="Helical" evidence="10">
    <location>
        <begin position="168"/>
        <end position="187"/>
    </location>
</feature>
<dbReference type="GO" id="GO:0005886">
    <property type="term" value="C:plasma membrane"/>
    <property type="evidence" value="ECO:0007669"/>
    <property type="project" value="UniProtKB-SubCell"/>
</dbReference>
<name>A0A2L1C8G2_METMI</name>
<dbReference type="GeneID" id="36101338"/>
<dbReference type="PANTHER" id="PTHR43823">
    <property type="entry name" value="SPORULATION PROTEIN YKVU"/>
    <property type="match status" value="1"/>
</dbReference>
<dbReference type="EMBL" id="CP026606">
    <property type="protein sequence ID" value="AVB75661.1"/>
    <property type="molecule type" value="Genomic_DNA"/>
</dbReference>
<dbReference type="EMBL" id="JACHED010000002">
    <property type="protein sequence ID" value="MBB6497003.1"/>
    <property type="molecule type" value="Genomic_DNA"/>
</dbReference>
<evidence type="ECO:0000313" key="16">
    <source>
        <dbReference type="Proteomes" id="UP000590564"/>
    </source>
</evidence>
<dbReference type="KEGG" id="mmad:MMJJ_02430"/>
<reference evidence="11" key="2">
    <citation type="submission" date="2018-02" db="EMBL/GenBank/DDBJ databases">
        <title>Complete genome sequence of the Methanococcus maripaludis type strain JJ (DSM 2067), a model for selenoprotein synthesis in Archaea.</title>
        <authorList>
            <person name="Poehlein A."/>
            <person name="Heym D."/>
            <person name="Quitzke V."/>
            <person name="Fersch J."/>
            <person name="Daniel R."/>
            <person name="Rother M."/>
        </authorList>
    </citation>
    <scope>NUCLEOTIDE SEQUENCE [LARGE SCALE GENOMIC DNA]</scope>
    <source>
        <strain evidence="11">DSM 2067</strain>
    </source>
</reference>
<dbReference type="EMBL" id="JACDUO010000001">
    <property type="protein sequence ID" value="MBA2864078.1"/>
    <property type="molecule type" value="Genomic_DNA"/>
</dbReference>
<keyword evidence="5" id="KW-1003">Cell membrane</keyword>
<dbReference type="GO" id="GO:0015297">
    <property type="term" value="F:antiporter activity"/>
    <property type="evidence" value="ECO:0007669"/>
    <property type="project" value="InterPro"/>
</dbReference>
<evidence type="ECO:0000256" key="1">
    <source>
        <dbReference type="ARBA" id="ARBA00004651"/>
    </source>
</evidence>
<comment type="similarity">
    <text evidence="2">Belongs to the multi antimicrobial extrusion (MATE) (TC 2.A.66.1) family. MepA subfamily.</text>
</comment>
<dbReference type="Proteomes" id="UP000590564">
    <property type="component" value="Unassembled WGS sequence"/>
</dbReference>
<dbReference type="Proteomes" id="UP000567099">
    <property type="component" value="Unassembled WGS sequence"/>
</dbReference>
<reference evidence="14" key="1">
    <citation type="journal article" date="2018" name="Genome Announc.">
        <title>Complete Genome Sequence of the Methanococcus maripaludis Type Strain JJ (DSM 2067), a Model for Selenoprotein Synthesis in Archaea.</title>
        <authorList>
            <person name="Poehlein A."/>
            <person name="Heym D."/>
            <person name="Quitzke V."/>
            <person name="Fersch J."/>
            <person name="Daniel R."/>
            <person name="Rother M."/>
        </authorList>
    </citation>
    <scope>NUCLEOTIDE SEQUENCE [LARGE SCALE GENOMIC DNA]</scope>
    <source>
        <strain evidence="14">DSM 2067</strain>
    </source>
</reference>
<feature type="transmembrane region" description="Helical" evidence="10">
    <location>
        <begin position="320"/>
        <end position="342"/>
    </location>
</feature>
<protein>
    <recommendedName>
        <fullName evidence="3">Multidrug export protein MepA</fullName>
    </recommendedName>
</protein>
<reference evidence="13 16" key="3">
    <citation type="submission" date="2020-08" db="EMBL/GenBank/DDBJ databases">
        <title>Genomic Encyclopedia of Type Strains, Phase IV (KMG-V): Genome sequencing to study the core and pangenomes of soil and plant-associated prokaryotes.</title>
        <authorList>
            <person name="Whitman W."/>
        </authorList>
    </citation>
    <scope>NUCLEOTIDE SEQUENCE [LARGE SCALE GENOMIC DNA]</scope>
    <source>
        <strain evidence="12 15">C13</strain>
        <strain evidence="13 16">D1</strain>
    </source>
</reference>
<evidence type="ECO:0000313" key="15">
    <source>
        <dbReference type="Proteomes" id="UP000567099"/>
    </source>
</evidence>
<evidence type="ECO:0000256" key="10">
    <source>
        <dbReference type="SAM" id="Phobius"/>
    </source>
</evidence>
<evidence type="ECO:0000313" key="13">
    <source>
        <dbReference type="EMBL" id="MBB6497003.1"/>
    </source>
</evidence>
<keyword evidence="9" id="KW-0046">Antibiotic resistance</keyword>
<feature type="transmembrane region" description="Helical" evidence="10">
    <location>
        <begin position="136"/>
        <end position="156"/>
    </location>
</feature>
<evidence type="ECO:0000256" key="6">
    <source>
        <dbReference type="ARBA" id="ARBA00022692"/>
    </source>
</evidence>
<dbReference type="InterPro" id="IPR048279">
    <property type="entry name" value="MdtK-like"/>
</dbReference>
<dbReference type="PANTHER" id="PTHR43823:SF3">
    <property type="entry name" value="MULTIDRUG EXPORT PROTEIN MEPA"/>
    <property type="match status" value="1"/>
</dbReference>
<dbReference type="AlphaFoldDB" id="A0A2L1C8G2"/>
<feature type="transmembrane region" description="Helical" evidence="10">
    <location>
        <begin position="193"/>
        <end position="211"/>
    </location>
</feature>
<feature type="transmembrane region" description="Helical" evidence="10">
    <location>
        <begin position="53"/>
        <end position="80"/>
    </location>
</feature>
<dbReference type="InterPro" id="IPR051327">
    <property type="entry name" value="MATE_MepA_subfamily"/>
</dbReference>
<feature type="transmembrane region" description="Helical" evidence="10">
    <location>
        <begin position="92"/>
        <end position="116"/>
    </location>
</feature>
<keyword evidence="8 10" id="KW-0472">Membrane</keyword>
<keyword evidence="4" id="KW-0813">Transport</keyword>
<evidence type="ECO:0000256" key="9">
    <source>
        <dbReference type="ARBA" id="ARBA00023251"/>
    </source>
</evidence>
<evidence type="ECO:0000256" key="7">
    <source>
        <dbReference type="ARBA" id="ARBA00022989"/>
    </source>
</evidence>
<evidence type="ECO:0000256" key="3">
    <source>
        <dbReference type="ARBA" id="ARBA00022106"/>
    </source>
</evidence>
<dbReference type="GO" id="GO:0042910">
    <property type="term" value="F:xenobiotic transmembrane transporter activity"/>
    <property type="evidence" value="ECO:0007669"/>
    <property type="project" value="InterPro"/>
</dbReference>
<dbReference type="Proteomes" id="UP000239462">
    <property type="component" value="Chromosome"/>
</dbReference>
<dbReference type="InterPro" id="IPR045070">
    <property type="entry name" value="MATE_MepA-like"/>
</dbReference>
<feature type="transmembrane region" description="Helical" evidence="10">
    <location>
        <begin position="272"/>
        <end position="292"/>
    </location>
</feature>
<feature type="transmembrane region" description="Helical" evidence="10">
    <location>
        <begin position="388"/>
        <end position="411"/>
    </location>
</feature>
<proteinExistence type="inferred from homology"/>
<evidence type="ECO:0000313" key="14">
    <source>
        <dbReference type="Proteomes" id="UP000239462"/>
    </source>
</evidence>
<feature type="transmembrane region" description="Helical" evidence="10">
    <location>
        <begin position="417"/>
        <end position="437"/>
    </location>
</feature>
<dbReference type="RefSeq" id="WP_104837325.1">
    <property type="nucleotide sequence ID" value="NZ_CP026606.1"/>
</dbReference>
<dbReference type="Pfam" id="PF01554">
    <property type="entry name" value="MatE"/>
    <property type="match status" value="2"/>
</dbReference>
<evidence type="ECO:0000256" key="2">
    <source>
        <dbReference type="ARBA" id="ARBA00008417"/>
    </source>
</evidence>
<organism evidence="11 14">
    <name type="scientific">Methanococcus maripaludis</name>
    <name type="common">Methanococcus deltae</name>
    <dbReference type="NCBI Taxonomy" id="39152"/>
    <lineage>
        <taxon>Archaea</taxon>
        <taxon>Methanobacteriati</taxon>
        <taxon>Methanobacteriota</taxon>
        <taxon>Methanomada group</taxon>
        <taxon>Methanococci</taxon>
        <taxon>Methanococcales</taxon>
        <taxon>Methanococcaceae</taxon>
        <taxon>Methanococcus</taxon>
    </lineage>
</organism>
<comment type="subcellular location">
    <subcellularLocation>
        <location evidence="1">Cell membrane</location>
        <topology evidence="1">Multi-pass membrane protein</topology>
    </subcellularLocation>
</comment>
<dbReference type="CDD" id="cd13143">
    <property type="entry name" value="MATE_MepA_like"/>
    <property type="match status" value="1"/>
</dbReference>
<dbReference type="NCBIfam" id="TIGR00797">
    <property type="entry name" value="matE"/>
    <property type="match status" value="1"/>
</dbReference>
<feature type="transmembrane region" description="Helical" evidence="10">
    <location>
        <begin position="20"/>
        <end position="41"/>
    </location>
</feature>
<dbReference type="PIRSF" id="PIRSF006603">
    <property type="entry name" value="DinF"/>
    <property type="match status" value="1"/>
</dbReference>
<feature type="transmembrane region" description="Helical" evidence="10">
    <location>
        <begin position="362"/>
        <end position="381"/>
    </location>
</feature>
<feature type="transmembrane region" description="Helical" evidence="10">
    <location>
        <begin position="246"/>
        <end position="266"/>
    </location>
</feature>
<dbReference type="GO" id="GO:0046677">
    <property type="term" value="P:response to antibiotic"/>
    <property type="evidence" value="ECO:0007669"/>
    <property type="project" value="UniProtKB-KW"/>
</dbReference>
<keyword evidence="6 10" id="KW-0812">Transmembrane</keyword>